<comment type="caution">
    <text evidence="1">The sequence shown here is derived from an EMBL/GenBank/DDBJ whole genome shotgun (WGS) entry which is preliminary data.</text>
</comment>
<name>A0A8S9XGF0_APOLU</name>
<reference evidence="1" key="1">
    <citation type="journal article" date="2021" name="Mol. Ecol. Resour.">
        <title>Apolygus lucorum genome provides insights into omnivorousness and mesophyll feeding.</title>
        <authorList>
            <person name="Liu Y."/>
            <person name="Liu H."/>
            <person name="Wang H."/>
            <person name="Huang T."/>
            <person name="Liu B."/>
            <person name="Yang B."/>
            <person name="Yin L."/>
            <person name="Li B."/>
            <person name="Zhang Y."/>
            <person name="Zhang S."/>
            <person name="Jiang F."/>
            <person name="Zhang X."/>
            <person name="Ren Y."/>
            <person name="Wang B."/>
            <person name="Wang S."/>
            <person name="Lu Y."/>
            <person name="Wu K."/>
            <person name="Fan W."/>
            <person name="Wang G."/>
        </authorList>
    </citation>
    <scope>NUCLEOTIDE SEQUENCE</scope>
    <source>
        <strain evidence="1">12Hb</strain>
    </source>
</reference>
<dbReference type="EMBL" id="WIXP02000008">
    <property type="protein sequence ID" value="KAF6206705.1"/>
    <property type="molecule type" value="Genomic_DNA"/>
</dbReference>
<organism evidence="1 2">
    <name type="scientific">Apolygus lucorum</name>
    <name type="common">Small green plant bug</name>
    <name type="synonym">Lygocoris lucorum</name>
    <dbReference type="NCBI Taxonomy" id="248454"/>
    <lineage>
        <taxon>Eukaryota</taxon>
        <taxon>Metazoa</taxon>
        <taxon>Ecdysozoa</taxon>
        <taxon>Arthropoda</taxon>
        <taxon>Hexapoda</taxon>
        <taxon>Insecta</taxon>
        <taxon>Pterygota</taxon>
        <taxon>Neoptera</taxon>
        <taxon>Paraneoptera</taxon>
        <taxon>Hemiptera</taxon>
        <taxon>Heteroptera</taxon>
        <taxon>Panheteroptera</taxon>
        <taxon>Cimicomorpha</taxon>
        <taxon>Miridae</taxon>
        <taxon>Mirini</taxon>
        <taxon>Apolygus</taxon>
    </lineage>
</organism>
<keyword evidence="2" id="KW-1185">Reference proteome</keyword>
<sequence length="83" mass="9205">TNFTGLTVDGLSEEQVSQILDAQMTTTLNLNLPIWEKIADETARCKLNIALIGSTIDDAINWLRKNTPSSFMVTSFLTEFPSL</sequence>
<protein>
    <submittedName>
        <fullName evidence="1">Uncharacterized protein</fullName>
    </submittedName>
</protein>
<accession>A0A8S9XGF0</accession>
<dbReference type="AlphaFoldDB" id="A0A8S9XGF0"/>
<evidence type="ECO:0000313" key="2">
    <source>
        <dbReference type="Proteomes" id="UP000466442"/>
    </source>
</evidence>
<gene>
    <name evidence="1" type="ORF">GE061_017941</name>
</gene>
<dbReference type="Proteomes" id="UP000466442">
    <property type="component" value="Unassembled WGS sequence"/>
</dbReference>
<evidence type="ECO:0000313" key="1">
    <source>
        <dbReference type="EMBL" id="KAF6206705.1"/>
    </source>
</evidence>
<feature type="non-terminal residue" evidence="1">
    <location>
        <position position="1"/>
    </location>
</feature>
<proteinExistence type="predicted"/>